<evidence type="ECO:0000256" key="2">
    <source>
        <dbReference type="ARBA" id="ARBA00023002"/>
    </source>
</evidence>
<dbReference type="GO" id="GO:0016491">
    <property type="term" value="F:oxidoreductase activity"/>
    <property type="evidence" value="ECO:0007669"/>
    <property type="project" value="UniProtKB-KW"/>
</dbReference>
<dbReference type="Pfam" id="PF22725">
    <property type="entry name" value="GFO_IDH_MocA_C3"/>
    <property type="match status" value="1"/>
</dbReference>
<dbReference type="InterPro" id="IPR036291">
    <property type="entry name" value="NAD(P)-bd_dom_sf"/>
</dbReference>
<comment type="similarity">
    <text evidence="1">Belongs to the Gfo/Idh/MocA family.</text>
</comment>
<feature type="domain" description="GFO/IDH/MocA-like oxidoreductase" evidence="4">
    <location>
        <begin position="133"/>
        <end position="250"/>
    </location>
</feature>
<evidence type="ECO:0000259" key="3">
    <source>
        <dbReference type="Pfam" id="PF01408"/>
    </source>
</evidence>
<dbReference type="EMBL" id="FTLX01000001">
    <property type="protein sequence ID" value="SIP95014.1"/>
    <property type="molecule type" value="Genomic_DNA"/>
</dbReference>
<dbReference type="Proteomes" id="UP000186385">
    <property type="component" value="Unassembled WGS sequence"/>
</dbReference>
<name>A0A1N6NSE2_9BACI</name>
<evidence type="ECO:0000313" key="7">
    <source>
        <dbReference type="Proteomes" id="UP000186385"/>
    </source>
</evidence>
<dbReference type="Gene3D" id="3.40.50.720">
    <property type="entry name" value="NAD(P)-binding Rossmann-like Domain"/>
    <property type="match status" value="1"/>
</dbReference>
<dbReference type="InterPro" id="IPR055170">
    <property type="entry name" value="GFO_IDH_MocA-like_dom"/>
</dbReference>
<dbReference type="EMBL" id="MWSK01000001">
    <property type="protein sequence ID" value="OXS80130.1"/>
    <property type="molecule type" value="Genomic_DNA"/>
</dbReference>
<dbReference type="Gene3D" id="3.30.360.10">
    <property type="entry name" value="Dihydrodipicolinate Reductase, domain 2"/>
    <property type="match status" value="1"/>
</dbReference>
<dbReference type="SUPFAM" id="SSF55347">
    <property type="entry name" value="Glyceraldehyde-3-phosphate dehydrogenase-like, C-terminal domain"/>
    <property type="match status" value="1"/>
</dbReference>
<reference evidence="6 7" key="1">
    <citation type="submission" date="2017-01" db="EMBL/GenBank/DDBJ databases">
        <authorList>
            <person name="Mah S.A."/>
            <person name="Swanson W.J."/>
            <person name="Moy G.W."/>
            <person name="Vacquier V.D."/>
        </authorList>
    </citation>
    <scope>NUCLEOTIDE SEQUENCE [LARGE SCALE GENOMIC DNA]</scope>
    <source>
        <strain evidence="6 7">NIO-1016</strain>
    </source>
</reference>
<reference evidence="8" key="2">
    <citation type="submission" date="2017-03" db="EMBL/GenBank/DDBJ databases">
        <title>Bacillus sp. V-88(T) DSM27956, whole genome shotgun sequencing project.</title>
        <authorList>
            <person name="Dastager S.G."/>
            <person name="Neurgaonkar P.S."/>
            <person name="Dharne M.S."/>
        </authorList>
    </citation>
    <scope>NUCLEOTIDE SEQUENCE [LARGE SCALE GENOMIC DNA]</scope>
    <source>
        <strain evidence="8">DSM 25145</strain>
    </source>
</reference>
<organism evidence="6 7">
    <name type="scientific">Domibacillus enclensis</name>
    <dbReference type="NCBI Taxonomy" id="1017273"/>
    <lineage>
        <taxon>Bacteria</taxon>
        <taxon>Bacillati</taxon>
        <taxon>Bacillota</taxon>
        <taxon>Bacilli</taxon>
        <taxon>Bacillales</taxon>
        <taxon>Bacillaceae</taxon>
        <taxon>Domibacillus</taxon>
    </lineage>
</organism>
<dbReference type="Proteomes" id="UP000215545">
    <property type="component" value="Unassembled WGS sequence"/>
</dbReference>
<sequence length="334" mass="36823">MSIIRWGVLGCAGIAKRAVIPGIQQSETGEVKAIASRGIEKATKTAAEMNIEKAYGSYEELLADPEIDAVYIPLPNHLHKEWTIRAAEAGKHVLCEKPAALNAEETAEMNEACRQAGVVFAEAFMYRYHPRYEMMKQVIQSGEIGEVRSLHGTFTFNNAKDTGNVRYRKDWGGGSLYDVGVYPISAARLLLGEEPAAATVQALFSPDHDDVDMMASGVLEFSNGVALTFQCGMWAFFENELRIIGTTGRIDVPSAFVTNENEQDHFFVTTENGRKEVEVPLLNQYALQADVIGRSIRTGDPLPFNGEDAELNMRVLDACLASARNKQRIELEEA</sequence>
<dbReference type="InterPro" id="IPR050984">
    <property type="entry name" value="Gfo/Idh/MocA_domain"/>
</dbReference>
<evidence type="ECO:0000313" key="5">
    <source>
        <dbReference type="EMBL" id="OXS80130.1"/>
    </source>
</evidence>
<dbReference type="OrthoDB" id="9815825at2"/>
<dbReference type="RefSeq" id="WP_045849552.1">
    <property type="nucleotide sequence ID" value="NZ_FTLX01000001.1"/>
</dbReference>
<keyword evidence="2" id="KW-0560">Oxidoreductase</keyword>
<evidence type="ECO:0000313" key="6">
    <source>
        <dbReference type="EMBL" id="SIP95014.1"/>
    </source>
</evidence>
<protein>
    <submittedName>
        <fullName evidence="5">Oxidoreductase</fullName>
    </submittedName>
    <submittedName>
        <fullName evidence="6">Predicted dehydrogenase</fullName>
    </submittedName>
</protein>
<dbReference type="InterPro" id="IPR000683">
    <property type="entry name" value="Gfo/Idh/MocA-like_OxRdtase_N"/>
</dbReference>
<dbReference type="PANTHER" id="PTHR22604:SF105">
    <property type="entry name" value="TRANS-1,2-DIHYDROBENZENE-1,2-DIOL DEHYDROGENASE"/>
    <property type="match status" value="1"/>
</dbReference>
<keyword evidence="8" id="KW-1185">Reference proteome</keyword>
<dbReference type="STRING" id="1017273.SAMN05443094_101258"/>
<evidence type="ECO:0000256" key="1">
    <source>
        <dbReference type="ARBA" id="ARBA00010928"/>
    </source>
</evidence>
<gene>
    <name evidence="5" type="ORF">B1B05_01225</name>
    <name evidence="6" type="ORF">SAMN05443094_101258</name>
</gene>
<accession>A0A1N6NSE2</accession>
<feature type="domain" description="Gfo/Idh/MocA-like oxidoreductase N-terminal" evidence="3">
    <location>
        <begin position="4"/>
        <end position="122"/>
    </location>
</feature>
<dbReference type="GO" id="GO:0000166">
    <property type="term" value="F:nucleotide binding"/>
    <property type="evidence" value="ECO:0007669"/>
    <property type="project" value="InterPro"/>
</dbReference>
<dbReference type="SUPFAM" id="SSF51735">
    <property type="entry name" value="NAD(P)-binding Rossmann-fold domains"/>
    <property type="match status" value="1"/>
</dbReference>
<reference evidence="5" key="3">
    <citation type="submission" date="2017-03" db="EMBL/GenBank/DDBJ databases">
        <authorList>
            <person name="Dastager S.G."/>
            <person name="Neurgaonkar P.S."/>
            <person name="Dharne M.S."/>
        </authorList>
    </citation>
    <scope>NUCLEOTIDE SEQUENCE</scope>
    <source>
        <strain evidence="5">DSM 25145</strain>
    </source>
</reference>
<dbReference type="Pfam" id="PF01408">
    <property type="entry name" value="GFO_IDH_MocA"/>
    <property type="match status" value="1"/>
</dbReference>
<evidence type="ECO:0000313" key="8">
    <source>
        <dbReference type="Proteomes" id="UP000215545"/>
    </source>
</evidence>
<dbReference type="PANTHER" id="PTHR22604">
    <property type="entry name" value="OXIDOREDUCTASES"/>
    <property type="match status" value="1"/>
</dbReference>
<dbReference type="AlphaFoldDB" id="A0A1N6NSE2"/>
<evidence type="ECO:0000259" key="4">
    <source>
        <dbReference type="Pfam" id="PF22725"/>
    </source>
</evidence>
<proteinExistence type="inferred from homology"/>